<reference evidence="1 2" key="2">
    <citation type="journal article" date="2022" name="Mol. Ecol. Resour.">
        <title>The genomes of chicory, endive, great burdock and yacon provide insights into Asteraceae paleo-polyploidization history and plant inulin production.</title>
        <authorList>
            <person name="Fan W."/>
            <person name="Wang S."/>
            <person name="Wang H."/>
            <person name="Wang A."/>
            <person name="Jiang F."/>
            <person name="Liu H."/>
            <person name="Zhao H."/>
            <person name="Xu D."/>
            <person name="Zhang Y."/>
        </authorList>
    </citation>
    <scope>NUCLEOTIDE SEQUENCE [LARGE SCALE GENOMIC DNA]</scope>
    <source>
        <strain evidence="2">cv. Punajuju</strain>
        <tissue evidence="1">Leaves</tissue>
    </source>
</reference>
<proteinExistence type="predicted"/>
<organism evidence="1 2">
    <name type="scientific">Cichorium intybus</name>
    <name type="common">Chicory</name>
    <dbReference type="NCBI Taxonomy" id="13427"/>
    <lineage>
        <taxon>Eukaryota</taxon>
        <taxon>Viridiplantae</taxon>
        <taxon>Streptophyta</taxon>
        <taxon>Embryophyta</taxon>
        <taxon>Tracheophyta</taxon>
        <taxon>Spermatophyta</taxon>
        <taxon>Magnoliopsida</taxon>
        <taxon>eudicotyledons</taxon>
        <taxon>Gunneridae</taxon>
        <taxon>Pentapetalae</taxon>
        <taxon>asterids</taxon>
        <taxon>campanulids</taxon>
        <taxon>Asterales</taxon>
        <taxon>Asteraceae</taxon>
        <taxon>Cichorioideae</taxon>
        <taxon>Cichorieae</taxon>
        <taxon>Cichoriinae</taxon>
        <taxon>Cichorium</taxon>
    </lineage>
</organism>
<gene>
    <name evidence="1" type="ORF">L2E82_02064</name>
</gene>
<sequence>MSGGDHSDHAILLWSNSSSSDKDLEGQVSSAKSSGRSTKSIKDLWNRLDRAFSGRRLSIKRRSPRARRSVRIHISPRRVLENGDGAGDDEILGDGAPPEWALPLSSEGDKGEGPNKFYPQPPSVISNLNSLLIFTSTMRATTSSPLLVREKASVQGLMKSQQLANLYW</sequence>
<accession>A0ACB9H151</accession>
<protein>
    <submittedName>
        <fullName evidence="1">Uncharacterized protein</fullName>
    </submittedName>
</protein>
<comment type="caution">
    <text evidence="1">The sequence shown here is derived from an EMBL/GenBank/DDBJ whole genome shotgun (WGS) entry which is preliminary data.</text>
</comment>
<evidence type="ECO:0000313" key="2">
    <source>
        <dbReference type="Proteomes" id="UP001055811"/>
    </source>
</evidence>
<evidence type="ECO:0000313" key="1">
    <source>
        <dbReference type="EMBL" id="KAI3789272.1"/>
    </source>
</evidence>
<dbReference type="EMBL" id="CM042009">
    <property type="protein sequence ID" value="KAI3789272.1"/>
    <property type="molecule type" value="Genomic_DNA"/>
</dbReference>
<name>A0ACB9H151_CICIN</name>
<dbReference type="Proteomes" id="UP001055811">
    <property type="component" value="Linkage Group LG01"/>
</dbReference>
<keyword evidence="2" id="KW-1185">Reference proteome</keyword>
<reference evidence="2" key="1">
    <citation type="journal article" date="2022" name="Mol. Ecol. Resour.">
        <title>The genomes of chicory, endive, great burdock and yacon provide insights into Asteraceae palaeo-polyploidization history and plant inulin production.</title>
        <authorList>
            <person name="Fan W."/>
            <person name="Wang S."/>
            <person name="Wang H."/>
            <person name="Wang A."/>
            <person name="Jiang F."/>
            <person name="Liu H."/>
            <person name="Zhao H."/>
            <person name="Xu D."/>
            <person name="Zhang Y."/>
        </authorList>
    </citation>
    <scope>NUCLEOTIDE SEQUENCE [LARGE SCALE GENOMIC DNA]</scope>
    <source>
        <strain evidence="2">cv. Punajuju</strain>
    </source>
</reference>